<dbReference type="GO" id="GO:0046872">
    <property type="term" value="F:metal ion binding"/>
    <property type="evidence" value="ECO:0007669"/>
    <property type="project" value="InterPro"/>
</dbReference>
<evidence type="ECO:0000259" key="7">
    <source>
        <dbReference type="PROSITE" id="PS50975"/>
    </source>
</evidence>
<dbReference type="UniPathway" id="UPA00074">
    <property type="reaction ID" value="UER00942"/>
</dbReference>
<dbReference type="GO" id="GO:0034028">
    <property type="term" value="F:5-(carboxyamino)imidazole ribonucleotide synthase activity"/>
    <property type="evidence" value="ECO:0007669"/>
    <property type="project" value="UniProtKB-UniRule"/>
</dbReference>
<comment type="function">
    <text evidence="6">Catalyzes the ATP-dependent conversion of 5-aminoimidazole ribonucleotide (AIR) and HCO(3)- to N5-carboxyaminoimidazole ribonucleotide (N5-CAIR).</text>
</comment>
<reference evidence="8 9" key="1">
    <citation type="submission" date="2015-11" db="EMBL/GenBank/DDBJ databases">
        <title>Draft Genome Sequence of the Strain BR 10423 (Rhizobium sp.) isolated from nodules of Mimosa pudica.</title>
        <authorList>
            <person name="Barauna A.C."/>
            <person name="Zilli J.E."/>
            <person name="Simoes-Araujo J.L."/>
            <person name="Reis V.M."/>
            <person name="James E.K."/>
            <person name="Reis F.B.Jr."/>
            <person name="Rouws L.F."/>
            <person name="Passos S.R."/>
            <person name="Gois S.R."/>
        </authorList>
    </citation>
    <scope>NUCLEOTIDE SEQUENCE [LARGE SCALE GENOMIC DNA]</scope>
    <source>
        <strain evidence="8 9">BR10423</strain>
    </source>
</reference>
<feature type="binding site" evidence="5">
    <location>
        <position position="142"/>
    </location>
    <ligand>
        <name>ATP</name>
        <dbReference type="ChEBI" id="CHEBI:30616"/>
    </ligand>
</feature>
<name>A0A109JHZ7_9HYPH</name>
<dbReference type="NCBIfam" id="NF004676">
    <property type="entry name" value="PRK06019.1-2"/>
    <property type="match status" value="1"/>
</dbReference>
<dbReference type="PANTHER" id="PTHR11609:SF5">
    <property type="entry name" value="PHOSPHORIBOSYLAMINOIMIDAZOLE CARBOXYLASE"/>
    <property type="match status" value="1"/>
</dbReference>
<dbReference type="InterPro" id="IPR005875">
    <property type="entry name" value="PurK"/>
</dbReference>
<dbReference type="SUPFAM" id="SSF52440">
    <property type="entry name" value="PreATP-grasp domain"/>
    <property type="match status" value="1"/>
</dbReference>
<dbReference type="Proteomes" id="UP000068164">
    <property type="component" value="Unassembled WGS sequence"/>
</dbReference>
<dbReference type="InterPro" id="IPR011054">
    <property type="entry name" value="Rudment_hybrid_motif"/>
</dbReference>
<evidence type="ECO:0000256" key="6">
    <source>
        <dbReference type="RuleBase" id="RU361200"/>
    </source>
</evidence>
<dbReference type="NCBIfam" id="TIGR01161">
    <property type="entry name" value="purK"/>
    <property type="match status" value="1"/>
</dbReference>
<dbReference type="AlphaFoldDB" id="A0A109JHZ7"/>
<evidence type="ECO:0000256" key="2">
    <source>
        <dbReference type="ARBA" id="ARBA00022741"/>
    </source>
</evidence>
<comment type="function">
    <text evidence="5">Catalyzes the ATP-dependent conversion of 5-aminoimidazole ribonucleotide (AIR) and HCO(3)(-) to N5-carboxyaminoimidazole ribonucleotide (N5-CAIR).</text>
</comment>
<feature type="binding site" evidence="5">
    <location>
        <position position="102"/>
    </location>
    <ligand>
        <name>ATP</name>
        <dbReference type="ChEBI" id="CHEBI:30616"/>
    </ligand>
</feature>
<feature type="binding site" evidence="5">
    <location>
        <position position="186"/>
    </location>
    <ligand>
        <name>ATP</name>
        <dbReference type="ChEBI" id="CHEBI:30616"/>
    </ligand>
</feature>
<dbReference type="GO" id="GO:0005524">
    <property type="term" value="F:ATP binding"/>
    <property type="evidence" value="ECO:0007669"/>
    <property type="project" value="UniProtKB-UniRule"/>
</dbReference>
<keyword evidence="4 5" id="KW-0067">ATP-binding</keyword>
<organism evidence="8 9">
    <name type="scientific">Rhizobium altiplani</name>
    <dbReference type="NCBI Taxonomy" id="1864509"/>
    <lineage>
        <taxon>Bacteria</taxon>
        <taxon>Pseudomonadati</taxon>
        <taxon>Pseudomonadota</taxon>
        <taxon>Alphaproteobacteria</taxon>
        <taxon>Hyphomicrobiales</taxon>
        <taxon>Rhizobiaceae</taxon>
        <taxon>Rhizobium/Agrobacterium group</taxon>
        <taxon>Rhizobium</taxon>
    </lineage>
</organism>
<keyword evidence="9" id="KW-1185">Reference proteome</keyword>
<dbReference type="InterPro" id="IPR016185">
    <property type="entry name" value="PreATP-grasp_dom_sf"/>
</dbReference>
<dbReference type="FunFam" id="3.30.1490.20:FF:000015">
    <property type="entry name" value="N5-carboxyaminoimidazole ribonucleotide synthase"/>
    <property type="match status" value="1"/>
</dbReference>
<dbReference type="InterPro" id="IPR054350">
    <property type="entry name" value="PurT/PurK_preATP-grasp"/>
</dbReference>
<gene>
    <name evidence="5 6" type="primary">purK</name>
    <name evidence="8" type="ORF">AS026_10885</name>
</gene>
<dbReference type="OrthoDB" id="9804625at2"/>
<dbReference type="NCBIfam" id="NF004679">
    <property type="entry name" value="PRK06019.1-5"/>
    <property type="match status" value="1"/>
</dbReference>
<comment type="pathway">
    <text evidence="5 6">Purine metabolism; IMP biosynthesis via de novo pathway; 5-amino-1-(5-phospho-D-ribosyl)imidazole-4-carboxylate from 5-amino-1-(5-phospho-D-ribosyl)imidazole (N5-CAIR route): step 1/2.</text>
</comment>
<evidence type="ECO:0000256" key="4">
    <source>
        <dbReference type="ARBA" id="ARBA00022840"/>
    </source>
</evidence>
<dbReference type="PANTHER" id="PTHR11609">
    <property type="entry name" value="PURINE BIOSYNTHESIS PROTEIN 6/7, PUR6/7"/>
    <property type="match status" value="1"/>
</dbReference>
<protein>
    <recommendedName>
        <fullName evidence="5 6">N5-carboxyaminoimidazole ribonucleotide synthase</fullName>
        <shortName evidence="5 6">N5-CAIR synthase</shortName>
        <ecNumber evidence="5 6">6.3.4.18</ecNumber>
    </recommendedName>
    <alternativeName>
        <fullName evidence="5 6">5-(carboxyamino)imidazole ribonucleotide synthetase</fullName>
    </alternativeName>
</protein>
<comment type="similarity">
    <text evidence="5 6">Belongs to the PurK/PurT family.</text>
</comment>
<dbReference type="HAMAP" id="MF_01928">
    <property type="entry name" value="PurK"/>
    <property type="match status" value="1"/>
</dbReference>
<dbReference type="Pfam" id="PF17769">
    <property type="entry name" value="PurK_C"/>
    <property type="match status" value="1"/>
</dbReference>
<proteinExistence type="inferred from homology"/>
<dbReference type="Gene3D" id="3.30.1490.20">
    <property type="entry name" value="ATP-grasp fold, A domain"/>
    <property type="match status" value="1"/>
</dbReference>
<keyword evidence="1 5" id="KW-0436">Ligase</keyword>
<evidence type="ECO:0000313" key="8">
    <source>
        <dbReference type="EMBL" id="KWV49422.1"/>
    </source>
</evidence>
<comment type="caution">
    <text evidence="8">The sequence shown here is derived from an EMBL/GenBank/DDBJ whole genome shotgun (WGS) entry which is preliminary data.</text>
</comment>
<feature type="binding site" evidence="5">
    <location>
        <begin position="178"/>
        <end position="181"/>
    </location>
    <ligand>
        <name>ATP</name>
        <dbReference type="ChEBI" id="CHEBI:30616"/>
    </ligand>
</feature>
<dbReference type="InterPro" id="IPR040686">
    <property type="entry name" value="PurK_C"/>
</dbReference>
<dbReference type="InterPro" id="IPR011761">
    <property type="entry name" value="ATP-grasp"/>
</dbReference>
<keyword evidence="2 5" id="KW-0547">Nucleotide-binding</keyword>
<dbReference type="NCBIfam" id="NF004675">
    <property type="entry name" value="PRK06019.1-1"/>
    <property type="match status" value="1"/>
</dbReference>
<sequence length="358" mass="37779">MTVRTIGIIGGGQLGRMLAMAAARLNFRTVVLEPQADCPAAQVANGQIVAAYDDPAALAELAKACDVVTYEFENVPVTAAETLASKVPVYPPPKALEAAQDRLVEKRFINGCGIPTAGFHAVDSQADLEAALKDFGGRGVLKTRRLGYDGKGQRVFRSAADAPDGAFAALGNVPLILESFVAFEREISIIAARAADGTVACYDPAENIHRNGILHTSTIPASIAAETAAAASEAAEKILAALGYVGVIGIEFFVLADGSLIANEMAPRVHNSGHWTEAACVVSQFEQHIRAVAGLPLGNADRHSDCVMQNLIGDDILALPDWLQRPDTLVHLYGKTESHPGRKMGHVTTLTAKLPVFP</sequence>
<dbReference type="SUPFAM" id="SSF56059">
    <property type="entry name" value="Glutathione synthetase ATP-binding domain-like"/>
    <property type="match status" value="1"/>
</dbReference>
<keyword evidence="8" id="KW-0456">Lyase</keyword>
<dbReference type="GO" id="GO:0006189">
    <property type="term" value="P:'de novo' IMP biosynthetic process"/>
    <property type="evidence" value="ECO:0007669"/>
    <property type="project" value="UniProtKB-UniRule"/>
</dbReference>
<comment type="catalytic activity">
    <reaction evidence="5 6">
        <text>5-amino-1-(5-phospho-beta-D-ribosyl)imidazole + hydrogencarbonate + ATP = 5-carboxyamino-1-(5-phospho-D-ribosyl)imidazole + ADP + phosphate + 2 H(+)</text>
        <dbReference type="Rhea" id="RHEA:19317"/>
        <dbReference type="ChEBI" id="CHEBI:15378"/>
        <dbReference type="ChEBI" id="CHEBI:17544"/>
        <dbReference type="ChEBI" id="CHEBI:30616"/>
        <dbReference type="ChEBI" id="CHEBI:43474"/>
        <dbReference type="ChEBI" id="CHEBI:58730"/>
        <dbReference type="ChEBI" id="CHEBI:137981"/>
        <dbReference type="ChEBI" id="CHEBI:456216"/>
        <dbReference type="EC" id="6.3.4.18"/>
    </reaction>
</comment>
<evidence type="ECO:0000313" key="9">
    <source>
        <dbReference type="Proteomes" id="UP000068164"/>
    </source>
</evidence>
<evidence type="ECO:0000256" key="5">
    <source>
        <dbReference type="HAMAP-Rule" id="MF_01928"/>
    </source>
</evidence>
<dbReference type="Gene3D" id="3.30.470.20">
    <property type="entry name" value="ATP-grasp fold, B domain"/>
    <property type="match status" value="1"/>
</dbReference>
<feature type="binding site" evidence="5">
    <location>
        <begin position="263"/>
        <end position="264"/>
    </location>
    <ligand>
        <name>ATP</name>
        <dbReference type="ChEBI" id="CHEBI:30616"/>
    </ligand>
</feature>
<dbReference type="RefSeq" id="WP_062371820.1">
    <property type="nucleotide sequence ID" value="NZ_LNCD01000091.1"/>
</dbReference>
<dbReference type="InterPro" id="IPR013815">
    <property type="entry name" value="ATP_grasp_subdomain_1"/>
</dbReference>
<dbReference type="EMBL" id="LNCD01000091">
    <property type="protein sequence ID" value="KWV49422.1"/>
    <property type="molecule type" value="Genomic_DNA"/>
</dbReference>
<dbReference type="FunFam" id="3.40.50.20:FF:000016">
    <property type="entry name" value="N5-carboxyaminoimidazole ribonucleotide synthase"/>
    <property type="match status" value="1"/>
</dbReference>
<feature type="binding site" evidence="5">
    <location>
        <position position="209"/>
    </location>
    <ligand>
        <name>ATP</name>
        <dbReference type="ChEBI" id="CHEBI:30616"/>
    </ligand>
</feature>
<dbReference type="Pfam" id="PF22660">
    <property type="entry name" value="RS_preATP-grasp-like"/>
    <property type="match status" value="1"/>
</dbReference>
<comment type="subunit">
    <text evidence="5 6">Homodimer.</text>
</comment>
<dbReference type="Pfam" id="PF02222">
    <property type="entry name" value="ATP-grasp"/>
    <property type="match status" value="1"/>
</dbReference>
<dbReference type="GO" id="GO:0005829">
    <property type="term" value="C:cytosol"/>
    <property type="evidence" value="ECO:0007669"/>
    <property type="project" value="TreeGrafter"/>
</dbReference>
<dbReference type="SUPFAM" id="SSF51246">
    <property type="entry name" value="Rudiment single hybrid motif"/>
    <property type="match status" value="1"/>
</dbReference>
<dbReference type="GO" id="GO:0004638">
    <property type="term" value="F:phosphoribosylaminoimidazole carboxylase activity"/>
    <property type="evidence" value="ECO:0007669"/>
    <property type="project" value="InterPro"/>
</dbReference>
<evidence type="ECO:0000256" key="3">
    <source>
        <dbReference type="ARBA" id="ARBA00022755"/>
    </source>
</evidence>
<accession>A0A109JHZ7</accession>
<dbReference type="PROSITE" id="PS50975">
    <property type="entry name" value="ATP_GRASP"/>
    <property type="match status" value="1"/>
</dbReference>
<keyword evidence="3 5" id="KW-0658">Purine biosynthesis</keyword>
<dbReference type="Gene3D" id="3.40.50.20">
    <property type="match status" value="1"/>
</dbReference>
<evidence type="ECO:0000256" key="1">
    <source>
        <dbReference type="ARBA" id="ARBA00022598"/>
    </source>
</evidence>
<feature type="binding site" evidence="5">
    <location>
        <begin position="147"/>
        <end position="153"/>
    </location>
    <ligand>
        <name>ATP</name>
        <dbReference type="ChEBI" id="CHEBI:30616"/>
    </ligand>
</feature>
<feature type="domain" description="ATP-grasp" evidence="7">
    <location>
        <begin position="106"/>
        <end position="293"/>
    </location>
</feature>
<dbReference type="InterPro" id="IPR003135">
    <property type="entry name" value="ATP-grasp_carboxylate-amine"/>
</dbReference>
<dbReference type="EC" id="6.3.4.18" evidence="5 6"/>